<evidence type="ECO:0000313" key="2">
    <source>
        <dbReference type="Proteomes" id="UP000447355"/>
    </source>
</evidence>
<reference evidence="1" key="1">
    <citation type="submission" date="2019-12" db="EMBL/GenBank/DDBJ databases">
        <title>Novel species isolated from a subtropical stream in China.</title>
        <authorList>
            <person name="Lu H."/>
        </authorList>
    </citation>
    <scope>NUCLEOTIDE SEQUENCE [LARGE SCALE GENOMIC DNA]</scope>
    <source>
        <strain evidence="1">FT81W</strain>
    </source>
</reference>
<accession>A0A845GSE9</accession>
<comment type="caution">
    <text evidence="1">The sequence shown here is derived from an EMBL/GenBank/DDBJ whole genome shotgun (WGS) entry which is preliminary data.</text>
</comment>
<dbReference type="Proteomes" id="UP000447355">
    <property type="component" value="Unassembled WGS sequence"/>
</dbReference>
<proteinExistence type="predicted"/>
<name>A0A845GSE9_9BURK</name>
<evidence type="ECO:0000313" key="1">
    <source>
        <dbReference type="EMBL" id="MYM97433.1"/>
    </source>
</evidence>
<gene>
    <name evidence="1" type="ORF">GTP90_26640</name>
</gene>
<dbReference type="AlphaFoldDB" id="A0A845GSE9"/>
<sequence>MGTQDTVFLLSGIKRGKRHRISLTTLEVRHAKYATECYPIARRRAAEETGLGEDVFPPGLLYSIEQLLDQDFMP</sequence>
<dbReference type="Gene3D" id="1.20.1220.20">
    <property type="entry name" value="Uncharcterised protein PF01724"/>
    <property type="match status" value="1"/>
</dbReference>
<dbReference type="EMBL" id="WWCX01000073">
    <property type="protein sequence ID" value="MYM97433.1"/>
    <property type="molecule type" value="Genomic_DNA"/>
</dbReference>
<protein>
    <submittedName>
        <fullName evidence="1">DUF29 family protein</fullName>
    </submittedName>
</protein>
<dbReference type="Pfam" id="PF01724">
    <property type="entry name" value="DUF29"/>
    <property type="match status" value="1"/>
</dbReference>
<organism evidence="1 2">
    <name type="scientific">Duganella vulcania</name>
    <dbReference type="NCBI Taxonomy" id="2692166"/>
    <lineage>
        <taxon>Bacteria</taxon>
        <taxon>Pseudomonadati</taxon>
        <taxon>Pseudomonadota</taxon>
        <taxon>Betaproteobacteria</taxon>
        <taxon>Burkholderiales</taxon>
        <taxon>Oxalobacteraceae</taxon>
        <taxon>Telluria group</taxon>
        <taxon>Duganella</taxon>
    </lineage>
</organism>
<dbReference type="RefSeq" id="WP_161086336.1">
    <property type="nucleotide sequence ID" value="NZ_WWCX01000073.1"/>
</dbReference>